<name>A0ABR7LDL7_9PSEU</name>
<evidence type="ECO:0000313" key="3">
    <source>
        <dbReference type="Proteomes" id="UP000734823"/>
    </source>
</evidence>
<evidence type="ECO:0000313" key="2">
    <source>
        <dbReference type="EMBL" id="MBC6450486.1"/>
    </source>
</evidence>
<dbReference type="SUPFAM" id="SSF55729">
    <property type="entry name" value="Acyl-CoA N-acyltransferases (Nat)"/>
    <property type="match status" value="1"/>
</dbReference>
<comment type="caution">
    <text evidence="2">The sequence shown here is derived from an EMBL/GenBank/DDBJ whole genome shotgun (WGS) entry which is preliminary data.</text>
</comment>
<dbReference type="Gene3D" id="3.40.630.30">
    <property type="match status" value="1"/>
</dbReference>
<dbReference type="RefSeq" id="WP_187223569.1">
    <property type="nucleotide sequence ID" value="NZ_JABVED010000016.1"/>
</dbReference>
<protein>
    <submittedName>
        <fullName evidence="2">GNAT family N-acetyltransferase</fullName>
    </submittedName>
</protein>
<organism evidence="2 3">
    <name type="scientific">Actinokineospora xionganensis</name>
    <dbReference type="NCBI Taxonomy" id="2684470"/>
    <lineage>
        <taxon>Bacteria</taxon>
        <taxon>Bacillati</taxon>
        <taxon>Actinomycetota</taxon>
        <taxon>Actinomycetes</taxon>
        <taxon>Pseudonocardiales</taxon>
        <taxon>Pseudonocardiaceae</taxon>
        <taxon>Actinokineospora</taxon>
    </lineage>
</organism>
<dbReference type="InterPro" id="IPR000182">
    <property type="entry name" value="GNAT_dom"/>
</dbReference>
<dbReference type="EMBL" id="JABVED010000016">
    <property type="protein sequence ID" value="MBC6450486.1"/>
    <property type="molecule type" value="Genomic_DNA"/>
</dbReference>
<dbReference type="Proteomes" id="UP000734823">
    <property type="component" value="Unassembled WGS sequence"/>
</dbReference>
<dbReference type="PROSITE" id="PS51186">
    <property type="entry name" value="GNAT"/>
    <property type="match status" value="1"/>
</dbReference>
<accession>A0ABR7LDL7</accession>
<dbReference type="Pfam" id="PF00583">
    <property type="entry name" value="Acetyltransf_1"/>
    <property type="match status" value="1"/>
</dbReference>
<sequence>MDTNASLRRIAAFEDRFARVQATGIVEFGWGHALLQHDYPASWHHNRVIVTGAVDPAVVIAAADKVLGDNGHAHRLVNFTDGPRGAAAEEAFAAAGYEAERIVTMIHSGELPARVRGPVEALTFDELRPSMLEDWKADFPGDSEQSHAQLADRVRLYSRGADVTFLGVRDASGEVVARGELCVSEGLAQFENIITRPEHRGMGYARGLVTEALHRARGAGCDLSFLTAEATGWPREWYRRMGYRDAYEVHYFQRTP</sequence>
<dbReference type="InterPro" id="IPR016181">
    <property type="entry name" value="Acyl_CoA_acyltransferase"/>
</dbReference>
<dbReference type="CDD" id="cd04301">
    <property type="entry name" value="NAT_SF"/>
    <property type="match status" value="1"/>
</dbReference>
<evidence type="ECO:0000259" key="1">
    <source>
        <dbReference type="PROSITE" id="PS51186"/>
    </source>
</evidence>
<reference evidence="2 3" key="1">
    <citation type="submission" date="2020-06" db="EMBL/GenBank/DDBJ databases">
        <title>Actinokineospora xiongansis sp. nov., isolated from soil of Baiyangdian.</title>
        <authorList>
            <person name="Zhang X."/>
        </authorList>
    </citation>
    <scope>NUCLEOTIDE SEQUENCE [LARGE SCALE GENOMIC DNA]</scope>
    <source>
        <strain evidence="2 3">HBU206404</strain>
    </source>
</reference>
<proteinExistence type="predicted"/>
<feature type="domain" description="N-acetyltransferase" evidence="1">
    <location>
        <begin position="122"/>
        <end position="256"/>
    </location>
</feature>
<gene>
    <name evidence="2" type="ORF">GPZ80_25325</name>
</gene>
<keyword evidence="3" id="KW-1185">Reference proteome</keyword>